<dbReference type="NCBIfam" id="NF005095">
    <property type="entry name" value="PRK06523.1"/>
    <property type="match status" value="1"/>
</dbReference>
<dbReference type="PANTHER" id="PTHR42760:SF133">
    <property type="entry name" value="3-OXOACYL-[ACYL-CARRIER-PROTEIN] REDUCTASE"/>
    <property type="match status" value="1"/>
</dbReference>
<dbReference type="EMBL" id="SAUN01000001">
    <property type="protein sequence ID" value="RVX40525.1"/>
    <property type="molecule type" value="Genomic_DNA"/>
</dbReference>
<dbReference type="FunFam" id="3.40.50.720:FF:000084">
    <property type="entry name" value="Short-chain dehydrogenase reductase"/>
    <property type="match status" value="1"/>
</dbReference>
<protein>
    <submittedName>
        <fullName evidence="3">NAD(P)-dependent dehydrogenase (Short-subunit alcohol dehydrogenase family)</fullName>
    </submittedName>
</protein>
<dbReference type="PRINTS" id="PR00081">
    <property type="entry name" value="GDHRDH"/>
</dbReference>
<accession>A0A438M3Z2</accession>
<dbReference type="OrthoDB" id="8959163at2"/>
<dbReference type="SUPFAM" id="SSF51735">
    <property type="entry name" value="NAD(P)-binding Rossmann-fold domains"/>
    <property type="match status" value="1"/>
</dbReference>
<dbReference type="Gene3D" id="3.40.50.720">
    <property type="entry name" value="NAD(P)-binding Rossmann-like Domain"/>
    <property type="match status" value="1"/>
</dbReference>
<comment type="similarity">
    <text evidence="1">Belongs to the short-chain dehydrogenases/reductases (SDR) family.</text>
</comment>
<keyword evidence="2" id="KW-0560">Oxidoreductase</keyword>
<dbReference type="CDD" id="cd05233">
    <property type="entry name" value="SDR_c"/>
    <property type="match status" value="1"/>
</dbReference>
<dbReference type="GO" id="GO:0016616">
    <property type="term" value="F:oxidoreductase activity, acting on the CH-OH group of donors, NAD or NADP as acceptor"/>
    <property type="evidence" value="ECO:0007669"/>
    <property type="project" value="TreeGrafter"/>
</dbReference>
<evidence type="ECO:0000313" key="3">
    <source>
        <dbReference type="EMBL" id="RVX40525.1"/>
    </source>
</evidence>
<keyword evidence="4" id="KW-1185">Reference proteome</keyword>
<comment type="caution">
    <text evidence="3">The sequence shown here is derived from an EMBL/GenBank/DDBJ whole genome shotgun (WGS) entry which is preliminary data.</text>
</comment>
<dbReference type="Pfam" id="PF13561">
    <property type="entry name" value="adh_short_C2"/>
    <property type="match status" value="1"/>
</dbReference>
<proteinExistence type="inferred from homology"/>
<sequence>MDMHLTGKTAVVTGASRGLGLAIVQALTGEGMRVVAAARTISPALKETGAVAVAADLSTADGPAEVIDQALAELGGIDLLVNNVGGGDGGEGQTGGFLGFTDEQWRQTYDLNFLSAVRATRAALPSLISRRGTVLNISSIGARTPHTGPLPYTTAKAALTAFGKALSEEFGPQGLRVNTISPGLIRTSLWEAPGGYGAAVAAAHGVEHQQLLAGLPSALGMTTGRFIEPEEVATLVTWLASPHAGSISGADYIIDGGAIKTV</sequence>
<dbReference type="InterPro" id="IPR036291">
    <property type="entry name" value="NAD(P)-bd_dom_sf"/>
</dbReference>
<dbReference type="InterPro" id="IPR002347">
    <property type="entry name" value="SDR_fam"/>
</dbReference>
<evidence type="ECO:0000313" key="4">
    <source>
        <dbReference type="Proteomes" id="UP000284824"/>
    </source>
</evidence>
<dbReference type="RefSeq" id="WP_127932887.1">
    <property type="nucleotide sequence ID" value="NZ_SAUN01000001.1"/>
</dbReference>
<name>A0A438M3Z2_9ACTN</name>
<organism evidence="3 4">
    <name type="scientific">Nonomuraea polychroma</name>
    <dbReference type="NCBI Taxonomy" id="46176"/>
    <lineage>
        <taxon>Bacteria</taxon>
        <taxon>Bacillati</taxon>
        <taxon>Actinomycetota</taxon>
        <taxon>Actinomycetes</taxon>
        <taxon>Streptosporangiales</taxon>
        <taxon>Streptosporangiaceae</taxon>
        <taxon>Nonomuraea</taxon>
    </lineage>
</organism>
<evidence type="ECO:0000256" key="1">
    <source>
        <dbReference type="ARBA" id="ARBA00006484"/>
    </source>
</evidence>
<evidence type="ECO:0000256" key="2">
    <source>
        <dbReference type="ARBA" id="ARBA00023002"/>
    </source>
</evidence>
<reference evidence="3 4" key="1">
    <citation type="submission" date="2019-01" db="EMBL/GenBank/DDBJ databases">
        <title>Sequencing the genomes of 1000 actinobacteria strains.</title>
        <authorList>
            <person name="Klenk H.-P."/>
        </authorList>
    </citation>
    <scope>NUCLEOTIDE SEQUENCE [LARGE SCALE GENOMIC DNA]</scope>
    <source>
        <strain evidence="3 4">DSM 43925</strain>
    </source>
</reference>
<dbReference type="PANTHER" id="PTHR42760">
    <property type="entry name" value="SHORT-CHAIN DEHYDROGENASES/REDUCTASES FAMILY MEMBER"/>
    <property type="match status" value="1"/>
</dbReference>
<dbReference type="PRINTS" id="PR00080">
    <property type="entry name" value="SDRFAMILY"/>
</dbReference>
<gene>
    <name evidence="3" type="ORF">EDD27_2936</name>
</gene>
<dbReference type="Proteomes" id="UP000284824">
    <property type="component" value="Unassembled WGS sequence"/>
</dbReference>
<dbReference type="AlphaFoldDB" id="A0A438M3Z2"/>